<evidence type="ECO:0000256" key="5">
    <source>
        <dbReference type="ARBA" id="ARBA00022842"/>
    </source>
</evidence>
<evidence type="ECO:0000313" key="7">
    <source>
        <dbReference type="EMBL" id="SHE86430.1"/>
    </source>
</evidence>
<sequence>MLDFFRQVREDLEVVEHEIKAVVQSRDPLLTQTSMHLLNAGGKRLRPAFALLAGKLYNYRLEKLLPLAVALELIHMASLVHDDVVDDSMTRRGTPTVKANWGNKISMHTGDYLFAKSLVLISQYENPVIARVLAETSVKMCEGEIHQISTAYSADQSWRDYFYRIERKTALLIAASCQLGAVAAGAPEKDHKRLRRFGHQLGVAFQITDDVLDMVADQTLLGKPIGGDLRQGILTMPVIYSMEKSPRRQRLRELVEIQDKTDDQVKEAIEIIKEAGGIEFSFNVARKYIEKAKMNLTFLPDRPVKQTFYEIADFIGIRRF</sequence>
<protein>
    <submittedName>
        <fullName evidence="7">Heptaprenyl diphosphate synthase</fullName>
    </submittedName>
</protein>
<evidence type="ECO:0000313" key="8">
    <source>
        <dbReference type="Proteomes" id="UP000184148"/>
    </source>
</evidence>
<keyword evidence="4" id="KW-0479">Metal-binding</keyword>
<keyword evidence="5" id="KW-0460">Magnesium</keyword>
<organism evidence="7 8">
    <name type="scientific">Desulforamulus putei DSM 12395</name>
    <dbReference type="NCBI Taxonomy" id="1121429"/>
    <lineage>
        <taxon>Bacteria</taxon>
        <taxon>Bacillati</taxon>
        <taxon>Bacillota</taxon>
        <taxon>Clostridia</taxon>
        <taxon>Eubacteriales</taxon>
        <taxon>Peptococcaceae</taxon>
        <taxon>Desulforamulus</taxon>
    </lineage>
</organism>
<proteinExistence type="inferred from homology"/>
<dbReference type="PANTHER" id="PTHR12001:SF69">
    <property type="entry name" value="ALL TRANS-POLYPRENYL-DIPHOSPHATE SYNTHASE PDSS1"/>
    <property type="match status" value="1"/>
</dbReference>
<dbReference type="CDD" id="cd00685">
    <property type="entry name" value="Trans_IPPS_HT"/>
    <property type="match status" value="1"/>
</dbReference>
<dbReference type="GO" id="GO:0004659">
    <property type="term" value="F:prenyltransferase activity"/>
    <property type="evidence" value="ECO:0007669"/>
    <property type="project" value="InterPro"/>
</dbReference>
<dbReference type="InterPro" id="IPR033749">
    <property type="entry name" value="Polyprenyl_synt_CS"/>
</dbReference>
<reference evidence="8" key="1">
    <citation type="submission" date="2016-11" db="EMBL/GenBank/DDBJ databases">
        <authorList>
            <person name="Varghese N."/>
            <person name="Submissions S."/>
        </authorList>
    </citation>
    <scope>NUCLEOTIDE SEQUENCE [LARGE SCALE GENOMIC DNA]</scope>
    <source>
        <strain evidence="8">DSM 12395</strain>
    </source>
</reference>
<dbReference type="Pfam" id="PF00348">
    <property type="entry name" value="polyprenyl_synt"/>
    <property type="match status" value="1"/>
</dbReference>
<gene>
    <name evidence="7" type="ORF">SAMN02745133_01306</name>
</gene>
<evidence type="ECO:0000256" key="3">
    <source>
        <dbReference type="ARBA" id="ARBA00022679"/>
    </source>
</evidence>
<dbReference type="Gene3D" id="1.10.600.10">
    <property type="entry name" value="Farnesyl Diphosphate Synthase"/>
    <property type="match status" value="1"/>
</dbReference>
<evidence type="ECO:0000256" key="4">
    <source>
        <dbReference type="ARBA" id="ARBA00022723"/>
    </source>
</evidence>
<dbReference type="OrthoDB" id="9805316at2"/>
<evidence type="ECO:0000256" key="1">
    <source>
        <dbReference type="ARBA" id="ARBA00001946"/>
    </source>
</evidence>
<dbReference type="RefSeq" id="WP_073237555.1">
    <property type="nucleotide sequence ID" value="NZ_FQUY01000007.1"/>
</dbReference>
<dbReference type="PANTHER" id="PTHR12001">
    <property type="entry name" value="GERANYLGERANYL PYROPHOSPHATE SYNTHASE"/>
    <property type="match status" value="1"/>
</dbReference>
<dbReference type="InterPro" id="IPR000092">
    <property type="entry name" value="Polyprenyl_synt"/>
</dbReference>
<dbReference type="STRING" id="1121429.SAMN02745133_01306"/>
<dbReference type="GO" id="GO:0008299">
    <property type="term" value="P:isoprenoid biosynthetic process"/>
    <property type="evidence" value="ECO:0007669"/>
    <property type="project" value="InterPro"/>
</dbReference>
<evidence type="ECO:0000256" key="6">
    <source>
        <dbReference type="RuleBase" id="RU004466"/>
    </source>
</evidence>
<evidence type="ECO:0000256" key="2">
    <source>
        <dbReference type="ARBA" id="ARBA00006706"/>
    </source>
</evidence>
<keyword evidence="3 6" id="KW-0808">Transferase</keyword>
<dbReference type="SFLD" id="SFLDS00005">
    <property type="entry name" value="Isoprenoid_Synthase_Type_I"/>
    <property type="match status" value="1"/>
</dbReference>
<accession>A0A1M4WZ00</accession>
<keyword evidence="8" id="KW-1185">Reference proteome</keyword>
<comment type="similarity">
    <text evidence="2 6">Belongs to the FPP/GGPP synthase family.</text>
</comment>
<comment type="cofactor">
    <cofactor evidence="1">
        <name>Mg(2+)</name>
        <dbReference type="ChEBI" id="CHEBI:18420"/>
    </cofactor>
</comment>
<dbReference type="SUPFAM" id="SSF48576">
    <property type="entry name" value="Terpenoid synthases"/>
    <property type="match status" value="1"/>
</dbReference>
<dbReference type="PROSITE" id="PS00723">
    <property type="entry name" value="POLYPRENYL_SYNTHASE_1"/>
    <property type="match status" value="1"/>
</dbReference>
<name>A0A1M4WZ00_9FIRM</name>
<dbReference type="EMBL" id="FQUY01000007">
    <property type="protein sequence ID" value="SHE86430.1"/>
    <property type="molecule type" value="Genomic_DNA"/>
</dbReference>
<dbReference type="InterPro" id="IPR008949">
    <property type="entry name" value="Isoprenoid_synthase_dom_sf"/>
</dbReference>
<dbReference type="PROSITE" id="PS00444">
    <property type="entry name" value="POLYPRENYL_SYNTHASE_2"/>
    <property type="match status" value="1"/>
</dbReference>
<dbReference type="AlphaFoldDB" id="A0A1M4WZ00"/>
<dbReference type="Proteomes" id="UP000184148">
    <property type="component" value="Unassembled WGS sequence"/>
</dbReference>
<dbReference type="GO" id="GO:0046872">
    <property type="term" value="F:metal ion binding"/>
    <property type="evidence" value="ECO:0007669"/>
    <property type="project" value="UniProtKB-KW"/>
</dbReference>